<evidence type="ECO:0000259" key="1">
    <source>
        <dbReference type="Pfam" id="PF23493"/>
    </source>
</evidence>
<dbReference type="AlphaFoldDB" id="A0A7S4UYW7"/>
<dbReference type="GO" id="GO:0004812">
    <property type="term" value="F:aminoacyl-tRNA ligase activity"/>
    <property type="evidence" value="ECO:0007669"/>
    <property type="project" value="InterPro"/>
</dbReference>
<dbReference type="SUPFAM" id="SSF47323">
    <property type="entry name" value="Anticodon-binding domain of a subclass of class I aminoacyl-tRNA synthetases"/>
    <property type="match status" value="3"/>
</dbReference>
<dbReference type="InterPro" id="IPR056411">
    <property type="entry name" value="CysS_C"/>
</dbReference>
<accession>A0A7S4UYW7</accession>
<feature type="domain" description="Cysteinyl-tRNA ligase anticodon binding" evidence="1">
    <location>
        <begin position="58"/>
        <end position="97"/>
    </location>
</feature>
<dbReference type="EMBL" id="HBNR01050437">
    <property type="protein sequence ID" value="CAE4614123.1"/>
    <property type="molecule type" value="Transcribed_RNA"/>
</dbReference>
<dbReference type="GO" id="GO:0006418">
    <property type="term" value="P:tRNA aminoacylation for protein translation"/>
    <property type="evidence" value="ECO:0007669"/>
    <property type="project" value="InterPro"/>
</dbReference>
<proteinExistence type="predicted"/>
<dbReference type="Pfam" id="PF23493">
    <property type="entry name" value="CysS_C"/>
    <property type="match status" value="1"/>
</dbReference>
<name>A0A7S4UYW7_9DINO</name>
<dbReference type="GO" id="GO:0005524">
    <property type="term" value="F:ATP binding"/>
    <property type="evidence" value="ECO:0007669"/>
    <property type="project" value="InterPro"/>
</dbReference>
<protein>
    <recommendedName>
        <fullName evidence="1">Cysteinyl-tRNA ligase anticodon binding domain-containing protein</fullName>
    </recommendedName>
</protein>
<dbReference type="InterPro" id="IPR009080">
    <property type="entry name" value="tRNAsynth_Ia_anticodon-bd"/>
</dbReference>
<evidence type="ECO:0000313" key="2">
    <source>
        <dbReference type="EMBL" id="CAE4614123.1"/>
    </source>
</evidence>
<gene>
    <name evidence="2" type="ORF">AMON00008_LOCUS35283</name>
</gene>
<reference evidence="2" key="1">
    <citation type="submission" date="2021-01" db="EMBL/GenBank/DDBJ databases">
        <authorList>
            <person name="Corre E."/>
            <person name="Pelletier E."/>
            <person name="Niang G."/>
            <person name="Scheremetjew M."/>
            <person name="Finn R."/>
            <person name="Kale V."/>
            <person name="Holt S."/>
            <person name="Cochrane G."/>
            <person name="Meng A."/>
            <person name="Brown T."/>
            <person name="Cohen L."/>
        </authorList>
    </citation>
    <scope>NUCLEOTIDE SEQUENCE</scope>
    <source>
        <strain evidence="2">CCMP3105</strain>
    </source>
</reference>
<dbReference type="Gene3D" id="1.20.120.1910">
    <property type="entry name" value="Cysteine-tRNA ligase, C-terminal anti-codon recognition domain"/>
    <property type="match status" value="3"/>
</dbReference>
<organism evidence="2">
    <name type="scientific">Alexandrium monilatum</name>
    <dbReference type="NCBI Taxonomy" id="311494"/>
    <lineage>
        <taxon>Eukaryota</taxon>
        <taxon>Sar</taxon>
        <taxon>Alveolata</taxon>
        <taxon>Dinophyceae</taxon>
        <taxon>Gonyaulacales</taxon>
        <taxon>Pyrocystaceae</taxon>
        <taxon>Alexandrium</taxon>
    </lineage>
</organism>
<sequence length="276" mass="29562">MREQARAQKDWVQSDKLRDELRALGVDIFDKEKIWRSRTGASGVVIGYRGAGGPTDLEISTLVVQRERARQSGDFPTSDMIRDELKAAGVEIRDREKMWQCSDGRSGPIPTWSAILNGGATAAPTSGAAPRSAAAAAAAGTDLQSQVVQAALAAAQNPSTAARTLQLLQQASVPGAPVMKMAGGAVMPATSSNPECQEAIDYIYKCQASGRPPMDAEIDQLVGLREKFRQGKDFTAADELRNAMRSALGVELYEKEKKWTAAGGRQGVIPMWSSLV</sequence>